<dbReference type="Proteomes" id="UP001597263">
    <property type="component" value="Unassembled WGS sequence"/>
</dbReference>
<evidence type="ECO:0000313" key="1">
    <source>
        <dbReference type="EMBL" id="MFD1226437.1"/>
    </source>
</evidence>
<reference evidence="2" key="1">
    <citation type="journal article" date="2019" name="Int. J. Syst. Evol. Microbiol.">
        <title>The Global Catalogue of Microorganisms (GCM) 10K type strain sequencing project: providing services to taxonomists for standard genome sequencing and annotation.</title>
        <authorList>
            <consortium name="The Broad Institute Genomics Platform"/>
            <consortium name="The Broad Institute Genome Sequencing Center for Infectious Disease"/>
            <person name="Wu L."/>
            <person name="Ma J."/>
        </authorList>
    </citation>
    <scope>NUCLEOTIDE SEQUENCE [LARGE SCALE GENOMIC DNA]</scope>
    <source>
        <strain evidence="2">CCUG 49584</strain>
    </source>
</reference>
<dbReference type="Pfam" id="PF24175">
    <property type="entry name" value="SU10_adaptor"/>
    <property type="match status" value="1"/>
</dbReference>
<gene>
    <name evidence="1" type="ORF">ACFQ35_04585</name>
</gene>
<sequence>MAITVATSGPNFTGGDYTFPQLIADISRDIDDDTGEYTADIQRAVAASIRYCERETYYFNETRDVTFKTVAGQQWYGVTAHEQIPRLVHIQAAFREDTAGHVSDLRREMPEDTELVSDRYGAKGLPVAFTYFNQQLRLYPVPDGAYKIRLQLGAYRLAPLTSFEIPNAWVTEAYDLIKARAKYILAKDTLKDPQVATEALSDYQDQHKALKRETTSRSARGVIRATAF</sequence>
<accession>A0ABW3UZV0</accession>
<organism evidence="1 2">
    <name type="scientific">Pseudochrobactrum kiredjianiae</name>
    <dbReference type="NCBI Taxonomy" id="386305"/>
    <lineage>
        <taxon>Bacteria</taxon>
        <taxon>Pseudomonadati</taxon>
        <taxon>Pseudomonadota</taxon>
        <taxon>Alphaproteobacteria</taxon>
        <taxon>Hyphomicrobiales</taxon>
        <taxon>Brucellaceae</taxon>
        <taxon>Pseudochrobactrum</taxon>
    </lineage>
</organism>
<evidence type="ECO:0008006" key="3">
    <source>
        <dbReference type="Google" id="ProtNLM"/>
    </source>
</evidence>
<name>A0ABW3UZV0_9HYPH</name>
<dbReference type="RefSeq" id="WP_289388093.1">
    <property type="nucleotide sequence ID" value="NZ_JAUCBM010000009.1"/>
</dbReference>
<dbReference type="InterPro" id="IPR056209">
    <property type="entry name" value="SU10_adaptor"/>
</dbReference>
<comment type="caution">
    <text evidence="1">The sequence shown here is derived from an EMBL/GenBank/DDBJ whole genome shotgun (WGS) entry which is preliminary data.</text>
</comment>
<keyword evidence="2" id="KW-1185">Reference proteome</keyword>
<proteinExistence type="predicted"/>
<dbReference type="EMBL" id="JBHTMA010000026">
    <property type="protein sequence ID" value="MFD1226437.1"/>
    <property type="molecule type" value="Genomic_DNA"/>
</dbReference>
<protein>
    <recommendedName>
        <fullName evidence="3">Phage tail protein</fullName>
    </recommendedName>
</protein>
<evidence type="ECO:0000313" key="2">
    <source>
        <dbReference type="Proteomes" id="UP001597263"/>
    </source>
</evidence>